<dbReference type="Pfam" id="PF02618">
    <property type="entry name" value="YceG"/>
    <property type="match status" value="1"/>
</dbReference>
<dbReference type="AlphaFoldDB" id="A0A9D2A2R4"/>
<comment type="similarity">
    <text evidence="7">Belongs to the transglycosylase MltG family.</text>
</comment>
<comment type="caution">
    <text evidence="9">The sequence shown here is derived from an EMBL/GenBank/DDBJ whole genome shotgun (WGS) entry which is preliminary data.</text>
</comment>
<evidence type="ECO:0000313" key="10">
    <source>
        <dbReference type="Proteomes" id="UP000824023"/>
    </source>
</evidence>
<dbReference type="GO" id="GO:0009252">
    <property type="term" value="P:peptidoglycan biosynthetic process"/>
    <property type="evidence" value="ECO:0007669"/>
    <property type="project" value="UniProtKB-UniRule"/>
</dbReference>
<dbReference type="HAMAP" id="MF_02065">
    <property type="entry name" value="MltG"/>
    <property type="match status" value="1"/>
</dbReference>
<evidence type="ECO:0000313" key="9">
    <source>
        <dbReference type="EMBL" id="HIZ00813.1"/>
    </source>
</evidence>
<evidence type="ECO:0000256" key="6">
    <source>
        <dbReference type="ARBA" id="ARBA00023316"/>
    </source>
</evidence>
<organism evidence="9 10">
    <name type="scientific">Candidatus Bacteroides merdipullorum</name>
    <dbReference type="NCBI Taxonomy" id="2838474"/>
    <lineage>
        <taxon>Bacteria</taxon>
        <taxon>Pseudomonadati</taxon>
        <taxon>Bacteroidota</taxon>
        <taxon>Bacteroidia</taxon>
        <taxon>Bacteroidales</taxon>
        <taxon>Bacteroidaceae</taxon>
        <taxon>Bacteroides</taxon>
    </lineage>
</organism>
<keyword evidence="3 7" id="KW-1133">Transmembrane helix</keyword>
<protein>
    <recommendedName>
        <fullName evidence="7">Endolytic murein transglycosylase</fullName>
        <ecNumber evidence="7">4.2.2.29</ecNumber>
    </recommendedName>
    <alternativeName>
        <fullName evidence="7">Peptidoglycan lytic transglycosylase</fullName>
    </alternativeName>
    <alternativeName>
        <fullName evidence="7">Peptidoglycan polymerization terminase</fullName>
    </alternativeName>
</protein>
<comment type="function">
    <text evidence="7">Functions as a peptidoglycan terminase that cleaves nascent peptidoglycan strands endolytically to terminate their elongation.</text>
</comment>
<keyword evidence="8" id="KW-0732">Signal</keyword>
<keyword evidence="2 7" id="KW-0812">Transmembrane</keyword>
<dbReference type="Proteomes" id="UP000824023">
    <property type="component" value="Unassembled WGS sequence"/>
</dbReference>
<feature type="site" description="Important for catalytic activity" evidence="7">
    <location>
        <position position="222"/>
    </location>
</feature>
<reference evidence="9" key="2">
    <citation type="submission" date="2021-04" db="EMBL/GenBank/DDBJ databases">
        <authorList>
            <person name="Gilroy R."/>
        </authorList>
    </citation>
    <scope>NUCLEOTIDE SEQUENCE</scope>
    <source>
        <strain evidence="9">ChiHjej12B11-24981</strain>
    </source>
</reference>
<dbReference type="GO" id="GO:0005886">
    <property type="term" value="C:plasma membrane"/>
    <property type="evidence" value="ECO:0007669"/>
    <property type="project" value="UniProtKB-UniRule"/>
</dbReference>
<keyword evidence="4 7" id="KW-0472">Membrane</keyword>
<dbReference type="GO" id="GO:0008932">
    <property type="term" value="F:lytic endotransglycosylase activity"/>
    <property type="evidence" value="ECO:0007669"/>
    <property type="project" value="UniProtKB-UniRule"/>
</dbReference>
<dbReference type="PANTHER" id="PTHR30518:SF2">
    <property type="entry name" value="ENDOLYTIC MUREIN TRANSGLYCOSYLASE"/>
    <property type="match status" value="1"/>
</dbReference>
<keyword evidence="6 7" id="KW-0961">Cell wall biogenesis/degradation</keyword>
<dbReference type="CDD" id="cd08010">
    <property type="entry name" value="MltG_like"/>
    <property type="match status" value="1"/>
</dbReference>
<evidence type="ECO:0000256" key="4">
    <source>
        <dbReference type="ARBA" id="ARBA00023136"/>
    </source>
</evidence>
<dbReference type="EMBL" id="DXCK01000015">
    <property type="protein sequence ID" value="HIZ00813.1"/>
    <property type="molecule type" value="Genomic_DNA"/>
</dbReference>
<proteinExistence type="inferred from homology"/>
<sequence length="347" mass="39735">MEKKKKRLLLLFVAALLLAAGIATATVGYLWFAPQFFPKHTVHIYVDNDDTADSVYNKIEITTGCSHTVLGSLRWMARYRHYDASVHTGRYAIRSGESIYHVLSRLLRGYQEPMNLVVGSVRHLDRLSRNIGRQLMLDSADVANLLADSVRITALGYNRQTLPALFIPNTYEVYWDISAEEFLQRMEKEHERFWNKDRRDKAQALGMTPIEVATLASIVEEETNASPEKPIVAGLYINRLHRGMPLQADPTVRFAVGDFERQRITHADLSINSPYNTYLHAGLPPGPIRIATPQGLDAVLNYARHNYLYMCAKEDFSGRHNFASNYAEHLRNARRYQQALNKRKIFR</sequence>
<evidence type="ECO:0000256" key="3">
    <source>
        <dbReference type="ARBA" id="ARBA00022989"/>
    </source>
</evidence>
<gene>
    <name evidence="7 9" type="primary">mltG</name>
    <name evidence="9" type="ORF">H9819_00980</name>
</gene>
<dbReference type="PANTHER" id="PTHR30518">
    <property type="entry name" value="ENDOLYTIC MUREIN TRANSGLYCOSYLASE"/>
    <property type="match status" value="1"/>
</dbReference>
<evidence type="ECO:0000256" key="1">
    <source>
        <dbReference type="ARBA" id="ARBA00022475"/>
    </source>
</evidence>
<dbReference type="NCBIfam" id="TIGR00247">
    <property type="entry name" value="endolytic transglycosylase MltG"/>
    <property type="match status" value="1"/>
</dbReference>
<name>A0A9D2A2R4_9BACE</name>
<reference evidence="9" key="1">
    <citation type="journal article" date="2021" name="PeerJ">
        <title>Extensive microbial diversity within the chicken gut microbiome revealed by metagenomics and culture.</title>
        <authorList>
            <person name="Gilroy R."/>
            <person name="Ravi A."/>
            <person name="Getino M."/>
            <person name="Pursley I."/>
            <person name="Horton D.L."/>
            <person name="Alikhan N.F."/>
            <person name="Baker D."/>
            <person name="Gharbi K."/>
            <person name="Hall N."/>
            <person name="Watson M."/>
            <person name="Adriaenssens E.M."/>
            <person name="Foster-Nyarko E."/>
            <person name="Jarju S."/>
            <person name="Secka A."/>
            <person name="Antonio M."/>
            <person name="Oren A."/>
            <person name="Chaudhuri R.R."/>
            <person name="La Ragione R."/>
            <person name="Hildebrand F."/>
            <person name="Pallen M.J."/>
        </authorList>
    </citation>
    <scope>NUCLEOTIDE SEQUENCE</scope>
    <source>
        <strain evidence="9">ChiHjej12B11-24981</strain>
    </source>
</reference>
<dbReference type="InterPro" id="IPR003770">
    <property type="entry name" value="MLTG-like"/>
</dbReference>
<keyword evidence="1 7" id="KW-1003">Cell membrane</keyword>
<comment type="catalytic activity">
    <reaction evidence="7">
        <text>a peptidoglycan chain = a peptidoglycan chain with N-acetyl-1,6-anhydromuramyl-[peptide] at the reducing end + a peptidoglycan chain with N-acetylglucosamine at the non-reducing end.</text>
        <dbReference type="EC" id="4.2.2.29"/>
    </reaction>
</comment>
<evidence type="ECO:0000256" key="8">
    <source>
        <dbReference type="SAM" id="SignalP"/>
    </source>
</evidence>
<dbReference type="EC" id="4.2.2.29" evidence="7"/>
<evidence type="ECO:0000256" key="2">
    <source>
        <dbReference type="ARBA" id="ARBA00022692"/>
    </source>
</evidence>
<accession>A0A9D2A2R4</accession>
<dbReference type="GO" id="GO:0071555">
    <property type="term" value="P:cell wall organization"/>
    <property type="evidence" value="ECO:0007669"/>
    <property type="project" value="UniProtKB-KW"/>
</dbReference>
<feature type="signal peptide" evidence="8">
    <location>
        <begin position="1"/>
        <end position="25"/>
    </location>
</feature>
<dbReference type="Gene3D" id="3.30.160.60">
    <property type="entry name" value="Classic Zinc Finger"/>
    <property type="match status" value="1"/>
</dbReference>
<evidence type="ECO:0000256" key="5">
    <source>
        <dbReference type="ARBA" id="ARBA00023239"/>
    </source>
</evidence>
<keyword evidence="5 7" id="KW-0456">Lyase</keyword>
<evidence type="ECO:0000256" key="7">
    <source>
        <dbReference type="HAMAP-Rule" id="MF_02065"/>
    </source>
</evidence>
<feature type="chain" id="PRO_5039411169" description="Endolytic murein transglycosylase" evidence="8">
    <location>
        <begin position="26"/>
        <end position="347"/>
    </location>
</feature>